<reference evidence="9 10" key="1">
    <citation type="journal article" date="2024" name="Plant J.">
        <title>Genome sequences and population genomics reveal climatic adaptation and genomic divergence between two closely related sweetgum species.</title>
        <authorList>
            <person name="Xu W.Q."/>
            <person name="Ren C.Q."/>
            <person name="Zhang X.Y."/>
            <person name="Comes H.P."/>
            <person name="Liu X.H."/>
            <person name="Li Y.G."/>
            <person name="Kettle C.J."/>
            <person name="Jalonen R."/>
            <person name="Gaisberger H."/>
            <person name="Ma Y.Z."/>
            <person name="Qiu Y.X."/>
        </authorList>
    </citation>
    <scope>NUCLEOTIDE SEQUENCE [LARGE SCALE GENOMIC DNA]</scope>
    <source>
        <strain evidence="9">Hangzhou</strain>
    </source>
</reference>
<dbReference type="InterPro" id="IPR006501">
    <property type="entry name" value="Pectinesterase_inhib_dom"/>
</dbReference>
<evidence type="ECO:0000256" key="5">
    <source>
        <dbReference type="ARBA" id="ARBA00023157"/>
    </source>
</evidence>
<dbReference type="GO" id="GO:0004857">
    <property type="term" value="F:enzyme inhibitor activity"/>
    <property type="evidence" value="ECO:0007669"/>
    <property type="project" value="InterPro"/>
</dbReference>
<evidence type="ECO:0000256" key="7">
    <source>
        <dbReference type="SAM" id="Phobius"/>
    </source>
</evidence>
<dbReference type="PANTHER" id="PTHR31080">
    <property type="entry name" value="PECTINESTERASE INHIBITOR-LIKE"/>
    <property type="match status" value="1"/>
</dbReference>
<dbReference type="EMBL" id="JBBPBK010000009">
    <property type="protein sequence ID" value="KAK9278458.1"/>
    <property type="molecule type" value="Genomic_DNA"/>
</dbReference>
<dbReference type="PANTHER" id="PTHR31080:SF303">
    <property type="entry name" value="PECTINESTERASE 1-LIKE"/>
    <property type="match status" value="1"/>
</dbReference>
<keyword evidence="7" id="KW-0812">Transmembrane</keyword>
<dbReference type="FunFam" id="1.20.140.40:FF:000010">
    <property type="entry name" value="Pectinesterase"/>
    <property type="match status" value="1"/>
</dbReference>
<dbReference type="Proteomes" id="UP001415857">
    <property type="component" value="Unassembled WGS sequence"/>
</dbReference>
<dbReference type="AlphaFoldDB" id="A0AAP0RJR5"/>
<dbReference type="Pfam" id="PF04043">
    <property type="entry name" value="PMEI"/>
    <property type="match status" value="1"/>
</dbReference>
<evidence type="ECO:0000256" key="1">
    <source>
        <dbReference type="ARBA" id="ARBA00006027"/>
    </source>
</evidence>
<keyword evidence="6" id="KW-0325">Glycoprotein</keyword>
<evidence type="ECO:0000259" key="8">
    <source>
        <dbReference type="SMART" id="SM00856"/>
    </source>
</evidence>
<evidence type="ECO:0000313" key="10">
    <source>
        <dbReference type="Proteomes" id="UP001415857"/>
    </source>
</evidence>
<dbReference type="EC" id="3.1.1.11" evidence="3"/>
<feature type="transmembrane region" description="Helical" evidence="7">
    <location>
        <begin position="35"/>
        <end position="60"/>
    </location>
</feature>
<dbReference type="InterPro" id="IPR051955">
    <property type="entry name" value="PME_Inhibitor"/>
</dbReference>
<keyword evidence="5" id="KW-1015">Disulfide bond</keyword>
<dbReference type="GO" id="GO:0030599">
    <property type="term" value="F:pectinesterase activity"/>
    <property type="evidence" value="ECO:0007669"/>
    <property type="project" value="UniProtKB-EC"/>
</dbReference>
<dbReference type="InterPro" id="IPR035513">
    <property type="entry name" value="Invertase/methylesterase_inhib"/>
</dbReference>
<sequence>MNSSLNFFKGYGKVEGNHIEDQQPSHPNPTTKRPLITIVAISAILLLTVILAATFASLVLESNTESAEEEFSSLPPAESIKAVCSVTQYPDSCFTSISSINTSPKPDPELIFKLSLQASVTQLSDLSSFLKTLSSNSIPNGPPPDSAVSDCRSLFDDALSRLNDSVSTMEVGKGKKVLTKGKIDDIKTWVSGAMTDQETCLDGLEEMGSTALVEVKGKVQRSREYLSNSLAIVDKMYALLDKFDLTLH</sequence>
<feature type="domain" description="Pectinesterase inhibitor" evidence="8">
    <location>
        <begin position="75"/>
        <end position="232"/>
    </location>
</feature>
<dbReference type="NCBIfam" id="TIGR01614">
    <property type="entry name" value="PME_inhib"/>
    <property type="match status" value="1"/>
</dbReference>
<keyword evidence="7" id="KW-0472">Membrane</keyword>
<dbReference type="SMART" id="SM00856">
    <property type="entry name" value="PMEI"/>
    <property type="match status" value="1"/>
</dbReference>
<organism evidence="9 10">
    <name type="scientific">Liquidambar formosana</name>
    <name type="common">Formosan gum</name>
    <dbReference type="NCBI Taxonomy" id="63359"/>
    <lineage>
        <taxon>Eukaryota</taxon>
        <taxon>Viridiplantae</taxon>
        <taxon>Streptophyta</taxon>
        <taxon>Embryophyta</taxon>
        <taxon>Tracheophyta</taxon>
        <taxon>Spermatophyta</taxon>
        <taxon>Magnoliopsida</taxon>
        <taxon>eudicotyledons</taxon>
        <taxon>Gunneridae</taxon>
        <taxon>Pentapetalae</taxon>
        <taxon>Saxifragales</taxon>
        <taxon>Altingiaceae</taxon>
        <taxon>Liquidambar</taxon>
    </lineage>
</organism>
<dbReference type="Gene3D" id="1.20.140.40">
    <property type="entry name" value="Invertase/pectin methylesterase inhibitor family protein"/>
    <property type="match status" value="1"/>
</dbReference>
<proteinExistence type="inferred from homology"/>
<comment type="caution">
    <text evidence="9">The sequence shown here is derived from an EMBL/GenBank/DDBJ whole genome shotgun (WGS) entry which is preliminary data.</text>
</comment>
<keyword evidence="7" id="KW-1133">Transmembrane helix</keyword>
<evidence type="ECO:0000256" key="3">
    <source>
        <dbReference type="ARBA" id="ARBA00013229"/>
    </source>
</evidence>
<evidence type="ECO:0000256" key="4">
    <source>
        <dbReference type="ARBA" id="ARBA00022729"/>
    </source>
</evidence>
<keyword evidence="10" id="KW-1185">Reference proteome</keyword>
<comment type="similarity">
    <text evidence="2">In the C-terminal section; belongs to the pectinesterase family.</text>
</comment>
<dbReference type="SUPFAM" id="SSF101148">
    <property type="entry name" value="Plant invertase/pectin methylesterase inhibitor"/>
    <property type="match status" value="1"/>
</dbReference>
<accession>A0AAP0RJR5</accession>
<evidence type="ECO:0000313" key="9">
    <source>
        <dbReference type="EMBL" id="KAK9278458.1"/>
    </source>
</evidence>
<protein>
    <recommendedName>
        <fullName evidence="3">pectinesterase</fullName>
        <ecNumber evidence="3">3.1.1.11</ecNumber>
    </recommendedName>
</protein>
<keyword evidence="4" id="KW-0732">Signal</keyword>
<comment type="similarity">
    <text evidence="1">In the N-terminal section; belongs to the PMEI family.</text>
</comment>
<name>A0AAP0RJR5_LIQFO</name>
<evidence type="ECO:0000256" key="6">
    <source>
        <dbReference type="ARBA" id="ARBA00023180"/>
    </source>
</evidence>
<dbReference type="CDD" id="cd15798">
    <property type="entry name" value="PMEI-like_3"/>
    <property type="match status" value="1"/>
</dbReference>
<evidence type="ECO:0000256" key="2">
    <source>
        <dbReference type="ARBA" id="ARBA00007786"/>
    </source>
</evidence>
<gene>
    <name evidence="9" type="ORF">L1049_028023</name>
</gene>